<keyword evidence="1" id="KW-0732">Signal</keyword>
<organism evidence="2 3">
    <name type="scientific">Euplotes crassus</name>
    <dbReference type="NCBI Taxonomy" id="5936"/>
    <lineage>
        <taxon>Eukaryota</taxon>
        <taxon>Sar</taxon>
        <taxon>Alveolata</taxon>
        <taxon>Ciliophora</taxon>
        <taxon>Intramacronucleata</taxon>
        <taxon>Spirotrichea</taxon>
        <taxon>Hypotrichia</taxon>
        <taxon>Euplotida</taxon>
        <taxon>Euplotidae</taxon>
        <taxon>Moneuplotes</taxon>
    </lineage>
</organism>
<protein>
    <submittedName>
        <fullName evidence="2">Uncharacterized protein</fullName>
    </submittedName>
</protein>
<dbReference type="InterPro" id="IPR009030">
    <property type="entry name" value="Growth_fac_rcpt_cys_sf"/>
</dbReference>
<dbReference type="SUPFAM" id="SSF57184">
    <property type="entry name" value="Growth factor receptor domain"/>
    <property type="match status" value="1"/>
</dbReference>
<feature type="signal peptide" evidence="1">
    <location>
        <begin position="1"/>
        <end position="15"/>
    </location>
</feature>
<dbReference type="CDD" id="cd00064">
    <property type="entry name" value="FU"/>
    <property type="match status" value="1"/>
</dbReference>
<keyword evidence="3" id="KW-1185">Reference proteome</keyword>
<dbReference type="Gene3D" id="2.10.220.10">
    <property type="entry name" value="Hormone Receptor, Insulin-like Growth Factor Receptor 1, Chain A, domain 2"/>
    <property type="match status" value="1"/>
</dbReference>
<comment type="caution">
    <text evidence="2">The sequence shown here is derived from an EMBL/GenBank/DDBJ whole genome shotgun (WGS) entry which is preliminary data.</text>
</comment>
<reference evidence="2" key="1">
    <citation type="submission" date="2023-07" db="EMBL/GenBank/DDBJ databases">
        <authorList>
            <consortium name="AG Swart"/>
            <person name="Singh M."/>
            <person name="Singh A."/>
            <person name="Seah K."/>
            <person name="Emmerich C."/>
        </authorList>
    </citation>
    <scope>NUCLEOTIDE SEQUENCE</scope>
    <source>
        <strain evidence="2">DP1</strain>
    </source>
</reference>
<dbReference type="InterPro" id="IPR006212">
    <property type="entry name" value="Furin_repeat"/>
</dbReference>
<proteinExistence type="predicted"/>
<evidence type="ECO:0000313" key="2">
    <source>
        <dbReference type="EMBL" id="CAI2373861.1"/>
    </source>
</evidence>
<sequence length="532" mass="59030">MIILLLWLFFGIALGCEDGFYDSGGSCLPCESSCKTCSQDGECTECDDYMFMDDMTGMCDHCPDGEFYDFSLMQCNSCADSCNGYCGYQERCYVCDSTEVLNIETMTCVPSCPVGTIQFSDPIQYKLSSFCRSMDYYVDPSSEEIMELGTKAYPYRTISPVFAEILKQHSHKDRKVSIFIKEGTNVFIQDSTAFFINVTQVSVSTYNQNSISQGMATITTTDAIVEGLSKKAAFHLMKDLTLDIGSVVSAGNFSDAEMGSIGRGGDTFQCVRTSLGISKIVTRRIAKTTTSGVFIYLLYLQRKEIKLTDVEFHVTGTVLYTKDPCNVHLENLFMNTYQVIAGIMFWPDCNYPEAFWTPTFYVNNFTAAVLSDEAEAYRPNVLYYSGPGNVTAININISANYGLAQLGLSTFLISIEPPCIPSDGLTKLVEIDTVHTALPDNVFKAKINMFVITGGVSYSRPQIINVSNLNLEKAYGASLAYVIMFLASGDTVNLRNFHLKDYDSTSSSVWITVGKFENCSKFVHNISLFGYF</sequence>
<name>A0AAD1XJF7_EUPCR</name>
<evidence type="ECO:0000256" key="1">
    <source>
        <dbReference type="SAM" id="SignalP"/>
    </source>
</evidence>
<dbReference type="EMBL" id="CAMPGE010015226">
    <property type="protein sequence ID" value="CAI2373861.1"/>
    <property type="molecule type" value="Genomic_DNA"/>
</dbReference>
<evidence type="ECO:0000313" key="3">
    <source>
        <dbReference type="Proteomes" id="UP001295684"/>
    </source>
</evidence>
<dbReference type="AlphaFoldDB" id="A0AAD1XJF7"/>
<dbReference type="SMART" id="SM00261">
    <property type="entry name" value="FU"/>
    <property type="match status" value="2"/>
</dbReference>
<dbReference type="Proteomes" id="UP001295684">
    <property type="component" value="Unassembled WGS sequence"/>
</dbReference>
<accession>A0AAD1XJF7</accession>
<feature type="chain" id="PRO_5042181604" evidence="1">
    <location>
        <begin position="16"/>
        <end position="532"/>
    </location>
</feature>
<gene>
    <name evidence="2" type="ORF">ECRASSUSDP1_LOCUS15210</name>
</gene>